<evidence type="ECO:0000313" key="18">
    <source>
        <dbReference type="RefSeq" id="XP_014484635.1"/>
    </source>
</evidence>
<feature type="domain" description="Fibronectin type-III" evidence="16">
    <location>
        <begin position="2080"/>
        <end position="2185"/>
    </location>
</feature>
<feature type="region of interest" description="Disordered" evidence="11">
    <location>
        <begin position="2689"/>
        <end position="2719"/>
    </location>
</feature>
<dbReference type="FunFam" id="3.90.190.10:FF:000102">
    <property type="entry name" value="Receptor-type tyrosine-protein phosphatase"/>
    <property type="match status" value="2"/>
</dbReference>
<dbReference type="GO" id="GO:0048666">
    <property type="term" value="P:neuron development"/>
    <property type="evidence" value="ECO:0007669"/>
    <property type="project" value="UniProtKB-ARBA"/>
</dbReference>
<dbReference type="PROSITE" id="PS50853">
    <property type="entry name" value="FN3"/>
    <property type="match status" value="3"/>
</dbReference>
<feature type="domain" description="Fibronectin type-III" evidence="16">
    <location>
        <begin position="2397"/>
        <end position="2501"/>
    </location>
</feature>
<comment type="catalytic activity">
    <reaction evidence="10">
        <text>O-phospho-L-tyrosyl-[protein] + H2O = L-tyrosyl-[protein] + phosphate</text>
        <dbReference type="Rhea" id="RHEA:10684"/>
        <dbReference type="Rhea" id="RHEA-COMP:10136"/>
        <dbReference type="Rhea" id="RHEA-COMP:20101"/>
        <dbReference type="ChEBI" id="CHEBI:15377"/>
        <dbReference type="ChEBI" id="CHEBI:43474"/>
        <dbReference type="ChEBI" id="CHEBI:46858"/>
        <dbReference type="ChEBI" id="CHEBI:61978"/>
        <dbReference type="EC" id="3.1.3.48"/>
    </reaction>
</comment>
<keyword evidence="8 12" id="KW-0472">Membrane</keyword>
<evidence type="ECO:0000256" key="2">
    <source>
        <dbReference type="ARBA" id="ARBA00013064"/>
    </source>
</evidence>
<dbReference type="Pfam" id="PF00041">
    <property type="entry name" value="fn3"/>
    <property type="match status" value="3"/>
</dbReference>
<feature type="domain" description="Tyrosine-protein phosphatase" evidence="14">
    <location>
        <begin position="2754"/>
        <end position="3007"/>
    </location>
</feature>
<dbReference type="Gene3D" id="2.60.40.10">
    <property type="entry name" value="Immunoglobulins"/>
    <property type="match status" value="5"/>
</dbReference>
<dbReference type="InterPro" id="IPR050713">
    <property type="entry name" value="RTP_Phos/Ushers"/>
</dbReference>
<dbReference type="PROSITE" id="PS50056">
    <property type="entry name" value="TYR_PHOSPHATASE_2"/>
    <property type="match status" value="2"/>
</dbReference>
<dbReference type="PRINTS" id="PR00700">
    <property type="entry name" value="PRTYPHPHTASE"/>
</dbReference>
<dbReference type="Gene3D" id="2.170.300.10">
    <property type="entry name" value="Tie2 ligand-binding domain superfamily"/>
    <property type="match status" value="2"/>
</dbReference>
<dbReference type="CDD" id="cd00063">
    <property type="entry name" value="FN3"/>
    <property type="match status" value="4"/>
</dbReference>
<keyword evidence="5" id="KW-0378">Hydrolase</keyword>
<dbReference type="SMART" id="SM00194">
    <property type="entry name" value="PTPc"/>
    <property type="match status" value="2"/>
</dbReference>
<keyword evidence="9" id="KW-0325">Glycoprotein</keyword>
<dbReference type="InterPro" id="IPR003595">
    <property type="entry name" value="Tyr_Pase_cat"/>
</dbReference>
<dbReference type="EC" id="3.1.3.48" evidence="2"/>
<keyword evidence="7 12" id="KW-1133">Transmembrane helix</keyword>
<evidence type="ECO:0000259" key="16">
    <source>
        <dbReference type="PROSITE" id="PS50853"/>
    </source>
</evidence>
<feature type="compositionally biased region" description="Polar residues" evidence="11">
    <location>
        <begin position="2692"/>
        <end position="2719"/>
    </location>
</feature>
<evidence type="ECO:0000256" key="4">
    <source>
        <dbReference type="ARBA" id="ARBA00022729"/>
    </source>
</evidence>
<reference evidence="18" key="1">
    <citation type="submission" date="2025-08" db="UniProtKB">
        <authorList>
            <consortium name="RefSeq"/>
        </authorList>
    </citation>
    <scope>IDENTIFICATION</scope>
</reference>
<dbReference type="PROSITE" id="PS00383">
    <property type="entry name" value="TYR_PHOSPHATASE_1"/>
    <property type="match status" value="1"/>
</dbReference>
<dbReference type="PANTHER" id="PTHR46957:SF3">
    <property type="entry name" value="CYTOKINE RECEPTOR"/>
    <property type="match status" value="1"/>
</dbReference>
<accession>A0A6P3Y1F1</accession>
<dbReference type="InterPro" id="IPR000387">
    <property type="entry name" value="Tyr_Pase_dom"/>
</dbReference>
<dbReference type="SMART" id="SM00060">
    <property type="entry name" value="FN3"/>
    <property type="match status" value="7"/>
</dbReference>
<evidence type="ECO:0000259" key="15">
    <source>
        <dbReference type="PROSITE" id="PS50056"/>
    </source>
</evidence>
<dbReference type="GO" id="GO:0016020">
    <property type="term" value="C:membrane"/>
    <property type="evidence" value="ECO:0007669"/>
    <property type="project" value="UniProtKB-SubCell"/>
</dbReference>
<evidence type="ECO:0000256" key="11">
    <source>
        <dbReference type="SAM" id="MobiDB-lite"/>
    </source>
</evidence>
<dbReference type="Pfam" id="PF00102">
    <property type="entry name" value="Y_phosphatase"/>
    <property type="match status" value="2"/>
</dbReference>
<dbReference type="PROSITE" id="PS50055">
    <property type="entry name" value="TYR_PHOSPHATASE_PTP"/>
    <property type="match status" value="2"/>
</dbReference>
<dbReference type="GO" id="GO:0004725">
    <property type="term" value="F:protein tyrosine phosphatase activity"/>
    <property type="evidence" value="ECO:0007669"/>
    <property type="project" value="UniProtKB-EC"/>
</dbReference>
<evidence type="ECO:0000256" key="5">
    <source>
        <dbReference type="ARBA" id="ARBA00022801"/>
    </source>
</evidence>
<organism evidence="17 18">
    <name type="scientific">Dinoponera quadriceps</name>
    <name type="common">South American ant</name>
    <dbReference type="NCBI Taxonomy" id="609295"/>
    <lineage>
        <taxon>Eukaryota</taxon>
        <taxon>Metazoa</taxon>
        <taxon>Ecdysozoa</taxon>
        <taxon>Arthropoda</taxon>
        <taxon>Hexapoda</taxon>
        <taxon>Insecta</taxon>
        <taxon>Pterygota</taxon>
        <taxon>Neoptera</taxon>
        <taxon>Endopterygota</taxon>
        <taxon>Hymenoptera</taxon>
        <taxon>Apocrita</taxon>
        <taxon>Aculeata</taxon>
        <taxon>Formicoidea</taxon>
        <taxon>Formicidae</taxon>
        <taxon>Ponerinae</taxon>
        <taxon>Ponerini</taxon>
        <taxon>Dinoponera</taxon>
    </lineage>
</organism>
<feature type="transmembrane region" description="Helical" evidence="12">
    <location>
        <begin position="2997"/>
        <end position="3015"/>
    </location>
</feature>
<evidence type="ECO:0000256" key="9">
    <source>
        <dbReference type="ARBA" id="ARBA00023180"/>
    </source>
</evidence>
<feature type="domain" description="Tyrosine-protein phosphatase" evidence="14">
    <location>
        <begin position="3032"/>
        <end position="3298"/>
    </location>
</feature>
<evidence type="ECO:0000256" key="7">
    <source>
        <dbReference type="ARBA" id="ARBA00022989"/>
    </source>
</evidence>
<dbReference type="CDD" id="cd00047">
    <property type="entry name" value="PTPc"/>
    <property type="match status" value="2"/>
</dbReference>
<evidence type="ECO:0000259" key="14">
    <source>
        <dbReference type="PROSITE" id="PS50055"/>
    </source>
</evidence>
<keyword evidence="4 13" id="KW-0732">Signal</keyword>
<evidence type="ECO:0000256" key="10">
    <source>
        <dbReference type="ARBA" id="ARBA00051722"/>
    </source>
</evidence>
<evidence type="ECO:0000256" key="12">
    <source>
        <dbReference type="SAM" id="Phobius"/>
    </source>
</evidence>
<dbReference type="OrthoDB" id="6417559at2759"/>
<evidence type="ECO:0000256" key="6">
    <source>
        <dbReference type="ARBA" id="ARBA00022912"/>
    </source>
</evidence>
<name>A0A6P3Y1F1_DINQU</name>
<dbReference type="Gene3D" id="3.90.190.10">
    <property type="entry name" value="Protein tyrosine phosphatase superfamily"/>
    <property type="match status" value="2"/>
</dbReference>
<feature type="signal peptide" evidence="13">
    <location>
        <begin position="1"/>
        <end position="21"/>
    </location>
</feature>
<feature type="domain" description="Tyrosine specific protein phosphatases" evidence="15">
    <location>
        <begin position="3219"/>
        <end position="3289"/>
    </location>
</feature>
<evidence type="ECO:0000256" key="8">
    <source>
        <dbReference type="ARBA" id="ARBA00023136"/>
    </source>
</evidence>
<gene>
    <name evidence="18" type="primary">LOC106749553</name>
</gene>
<dbReference type="Proteomes" id="UP000515204">
    <property type="component" value="Unplaced"/>
</dbReference>
<dbReference type="SUPFAM" id="SSF49265">
    <property type="entry name" value="Fibronectin type III"/>
    <property type="match status" value="5"/>
</dbReference>
<dbReference type="RefSeq" id="XP_014484635.1">
    <property type="nucleotide sequence ID" value="XM_014629149.1"/>
</dbReference>
<protein>
    <recommendedName>
        <fullName evidence="2">protein-tyrosine-phosphatase</fullName>
        <ecNumber evidence="2">3.1.3.48</ecNumber>
    </recommendedName>
</protein>
<dbReference type="InterPro" id="IPR016130">
    <property type="entry name" value="Tyr_Pase_AS"/>
</dbReference>
<dbReference type="SUPFAM" id="SSF52799">
    <property type="entry name" value="(Phosphotyrosine protein) phosphatases II"/>
    <property type="match status" value="2"/>
</dbReference>
<keyword evidence="3 12" id="KW-0812">Transmembrane</keyword>
<dbReference type="KEGG" id="dqu:106749553"/>
<dbReference type="InterPro" id="IPR013783">
    <property type="entry name" value="Ig-like_fold"/>
</dbReference>
<evidence type="ECO:0000313" key="17">
    <source>
        <dbReference type="Proteomes" id="UP000515204"/>
    </source>
</evidence>
<dbReference type="Pfam" id="PF12248">
    <property type="entry name" value="Methyltransf_FA"/>
    <property type="match status" value="2"/>
</dbReference>
<evidence type="ECO:0000256" key="13">
    <source>
        <dbReference type="SAM" id="SignalP"/>
    </source>
</evidence>
<sequence length="3309" mass="378053">MAKAIIDVLMLTFLMNKVTFSFGKLTTFAGPETHLYYVGKDDWKRRVACLSEDDGSALVWNINETIDINARKFLNTCNLPNNQIDCEMDDFNGCLTRWNRKYWKFTNSIDTPMGLVFDERWEAFREANFIGGLTYPMNYLVTSLNSSTIVIPFSIKAVKDVYILICNSNENNFCYWVIIGGWNNTKSAIRKCPNGVPNIGTYPDSYCAIERAKLIHTPLNKYEWRSFVLTWNFETQEISLYGTNQLLMTYTNTKSNHLNFARKNVLIRSPVSMLIRFHRYTYLYTTTQNAILTSNTFILNTNVICLQILIGLCAECDADILLRNSITNEILHTVTVKGSSVVAVHGLPMWQSVKIMVNSTNSYNGWKIVVIPKLNKQNLKNFNPMWAIANVRQCFQKECLRQSVISIPVDLDDTSLTCQKLFYEEQSVVYPLRTSNVNVKLGDKNCRLGYVGPTCQLNCKETLGTETDCEKVIICYNNGCTCPFGYMGTKCNKSCNIGTYGHACEEKCGSCLDSICDRATGECNYGCKNTTNYTYVPRLCQIGIRTPEKIKIIFTNYTAVIATVPMKWEKKYEEVELSYFFEIETSDSILVGQQEQKRIFKNTTDLIGIFTHLEYAAKYRISCIISVAELQIRGTWKTVNTDCNPTTTFYVTTNITNIMIDIRENENETYPCPRNSYDVQLNINDNQIAAGRIITFPFIFFELIPYESYNVTISHRNKNVFSEEVRTLEGVPSEVLNIQATPLSSSRVFLFWTPPVEPNGVIKEYAVYLRIKEYFGCRDYEIRIVNGGTIIETTDKTEITLSGLHAYAMYDVEIEARNFKYASKPAKTMFHMNASEIPAVAFTKLKIQNWTLSWSPPEDCTTILGPLRLARIEIQGISNDVKNFKFTVTKNAVHNFLNMQEALYGSERYVAKIFALRDKGRFNTSIYEEYEFETLPKAPPNVINLEVVEINNNETIQLRWQSPLAPHNGLLIRYGIFWCNYKSQMHCLEIEVELNESCDLWDNYICKNINYTNDEILVIAYNMNVSKGSSPVKVSKEMLRNPILDPLNNFTFTIGNNSIVDLKWLHPWRTGGRLDYFDISVEEIWSNLRSRTWRSIKSMSYKFIVTNYTRVYSKRLYLLPSTQYSIAVQAVTITNKSSHSNIVTFRMPATTSLDNELLVKSELNNSTIQLWIPNVLNDTRDNMIHIIVVGRNLCQYPELSKDLLDQMGLKMNENVWQAAEGPTDQMAGTVITIGGNETANCSLIRGEMYELIIVITDRNLTGEQIIFTERKSILFDSNPWIYHLTWTIPIIIILAISIVAFYFYRRRRNITKFEEGILNLEYLELYHVLQTKSAVSSITMSRTIIDILVLIFLVSQVTYTFGRLTTFSGPVYSDERKVICLSEDDGSALTWNTDSIYDWHQKPIIDRNAKQFPNTCDLQYSQIDCKMDGSHDCLSFWNRQYWELTNSINTPMGLVFDQRWEAFEENNLIGGQTYQVISYDNSTTIVYPFSIRAVRDVHILICNTDENDLCYWVIIGGWKNTRFVIRKCPDGVPIIGGFPRANSDCIIERAHLNRTALHEYEWRSFILTWNSETRKVSLYDTDQLIMTYTDDDEDNDNKIHFAPKNVFIRSPVSMLIRCHRYNYLYTTTQDAILTSNTFILNTNVICLQILIGLCAECDADILLRNSITNEVLYTVTVKGSSVAAIHGLPMWQSVKIMSNLTTNSYVNLKIVVIPKLNLNNFNPIWAIANVRECFQKGCLRQSVVSISQDWIRGRGYFWPEVNCQKLFYKEQSVVYPLERPDLSVELDNKNCPRGYLGPACHLNCKNILESQYDCKAVVICHNNGCTCPLGYVGPKCGASCNKGLYGHACKGKCGSCLHSTCDRATGECTNGCRNTKNYTYVPHLCQIGIGKPQKIQIAFMNQTTIVVTVPMKWEEQYEKVELSYFFKIEMSGDKVNQEPKRIFENTTDLIGIFTNLNPGTAYNILCVFSVDELQTYSSWEVVNTDCDPIATFSVTPNETSIIVDVEEGENQPYSCPMNSYSLQLKHKDDLIDETIPGLIISFPYKFSNLTPYKSYNVTISSRDKNIFSREVRTLQGVPSEVLNFKATPLSSSRVCLFWTPPLQPNGVIKDYVIYLRIKEYFGCRDFEISATSNDTIVEETDKTEITVSGLHAYVKYDVQVVVRNSEYVSKAASTTFKMDASVIPAVTFSQLRRQGWTLLWGPPKDCTAILGPLKVARIEIRGISNAVQHFNVTKNTERKFLNIQDLLHGYERYVANIFALRGYNRQLNISVFEPYEFETPPKAPPNITNLEVVEVNNGKTIYLRWQSPIAPHNGILSRYGIIVCSYKIYNVNEGQVQCPEVKVELRESCDFWENYICKSFPYKTGYIHVVAYNMNVSEASRPVEVTAEMFFNTTPDPPSNFTFTIENNSVIDLKWLHPWRTGRPLKCFAITVEKISSNLRSRARRSTESMPHNFVVTDYMRIYSEQLYLLPSTQYNISIKSVTTEGKESETRILNIRTPSTVNFNGNVTFNAYEFDSTIAVDIPYIVNNTRKSMLYIIVNGPSPCENYIRPHEDLLKEAGVQDGWQAVALPSSIASRGKVFTLGGSETYGDATSNCPLKSGVSYDIAVIIKEPNFPYNSFTITRKTSSGIIIGMKPNHPESWLVPILIIFVVIAVAVYFYQRKRQKTNKQLKLQDEMVLSQNIETYDHDTKSMMSNSKQAPSTPSDRQSLSRATTPEVSTITLENNDEEKEVTSLVKVKDFEDYVRQAIESGLLDKQYETFPRGQTQPWEYGKLPQNKTKNRYGNLIAYDETRVILKKLPDDTYSDYINANYITGYKKKKRYIATQGPKPSTVVDFWRMIWQEKVLIICMLANVVENGKTKCEQYWPDIGKKKKYGEIIVLNATHNVFADYCFRTLHITYGKETRKVEHLHYTAWPDHGVPLYTHSVVTYLKKLLATPPGDGPVVVHCSAGVGRTGTIVLCDICLHRAAAEGVVDVFAETASIRRERANMVDNKQQYLLAHLALVECLLTIPTTLPCNETLPTRIKVLKKQLPAQQQRLQSTAWQDEALRPVTSPPSLSERNRAKNRFPELISGKVSRIYLKRYPASDEDSDYLSAVYVDGVKLQNQYLATQLPMPSTINDFWRMIAEFKVELIVMLQPPDPDDSTCCTIAPASGEFKPTPYLNITAKEIVESENYTSQKLLLVDNSEKPSREQSVTILCCTEWKPGRNQSPPSVMTMVTFWQATERIARGDGPTVTLCHDGVTGCGLYLALSFMLERMAVERECDVCLAVRAVRRSRPDFVRSLEQLEYLYDAAMTYLEYFETYANFS</sequence>
<keyword evidence="6" id="KW-0904">Protein phosphatase</keyword>
<proteinExistence type="predicted"/>
<feature type="transmembrane region" description="Helical" evidence="12">
    <location>
        <begin position="1343"/>
        <end position="1362"/>
    </location>
</feature>
<keyword evidence="17" id="KW-1185">Reference proteome</keyword>
<evidence type="ECO:0000256" key="3">
    <source>
        <dbReference type="ARBA" id="ARBA00022692"/>
    </source>
</evidence>
<dbReference type="InterPro" id="IPR022041">
    <property type="entry name" value="Methyltransf_FA"/>
</dbReference>
<dbReference type="InterPro" id="IPR000242">
    <property type="entry name" value="PTP_cat"/>
</dbReference>
<feature type="domain" description="Tyrosine specific protein phosphatases" evidence="15">
    <location>
        <begin position="2925"/>
        <end position="2998"/>
    </location>
</feature>
<dbReference type="InterPro" id="IPR029021">
    <property type="entry name" value="Prot-tyrosine_phosphatase-like"/>
</dbReference>
<feature type="transmembrane region" description="Helical" evidence="12">
    <location>
        <begin position="1280"/>
        <end position="1304"/>
    </location>
</feature>
<dbReference type="InterPro" id="IPR003961">
    <property type="entry name" value="FN3_dom"/>
</dbReference>
<dbReference type="GO" id="GO:0009653">
    <property type="term" value="P:anatomical structure morphogenesis"/>
    <property type="evidence" value="ECO:0007669"/>
    <property type="project" value="UniProtKB-ARBA"/>
</dbReference>
<dbReference type="GeneID" id="106749553"/>
<dbReference type="SMART" id="SM00404">
    <property type="entry name" value="PTPc_motif"/>
    <property type="match status" value="2"/>
</dbReference>
<comment type="subcellular location">
    <subcellularLocation>
        <location evidence="1">Membrane</location>
        <topology evidence="1">Single-pass membrane protein</topology>
    </subcellularLocation>
</comment>
<dbReference type="PANTHER" id="PTHR46957">
    <property type="entry name" value="CYTOKINE RECEPTOR"/>
    <property type="match status" value="1"/>
</dbReference>
<dbReference type="InterPro" id="IPR036116">
    <property type="entry name" value="FN3_sf"/>
</dbReference>
<feature type="chain" id="PRO_5028057649" description="protein-tyrosine-phosphatase" evidence="13">
    <location>
        <begin position="22"/>
        <end position="3309"/>
    </location>
</feature>
<feature type="domain" description="Fibronectin type-III" evidence="16">
    <location>
        <begin position="734"/>
        <end position="837"/>
    </location>
</feature>
<evidence type="ECO:0000256" key="1">
    <source>
        <dbReference type="ARBA" id="ARBA00004167"/>
    </source>
</evidence>
<feature type="transmembrane region" description="Helical" evidence="12">
    <location>
        <begin position="2642"/>
        <end position="2660"/>
    </location>
</feature>